<dbReference type="EMBL" id="DSVQ01000019">
    <property type="protein sequence ID" value="HGT40993.1"/>
    <property type="molecule type" value="Genomic_DNA"/>
</dbReference>
<gene>
    <name evidence="3" type="ORF">ENS64_17245</name>
</gene>
<keyword evidence="2" id="KW-0732">Signal</keyword>
<evidence type="ECO:0000256" key="1">
    <source>
        <dbReference type="SAM" id="Phobius"/>
    </source>
</evidence>
<evidence type="ECO:0008006" key="4">
    <source>
        <dbReference type="Google" id="ProtNLM"/>
    </source>
</evidence>
<feature type="transmembrane region" description="Helical" evidence="1">
    <location>
        <begin position="67"/>
        <end position="86"/>
    </location>
</feature>
<organism evidence="3">
    <name type="scientific">Schlesneria paludicola</name>
    <dbReference type="NCBI Taxonomy" id="360056"/>
    <lineage>
        <taxon>Bacteria</taxon>
        <taxon>Pseudomonadati</taxon>
        <taxon>Planctomycetota</taxon>
        <taxon>Planctomycetia</taxon>
        <taxon>Planctomycetales</taxon>
        <taxon>Planctomycetaceae</taxon>
        <taxon>Schlesneria</taxon>
    </lineage>
</organism>
<accession>A0A7C4LN42</accession>
<evidence type="ECO:0000313" key="3">
    <source>
        <dbReference type="EMBL" id="HGT40993.1"/>
    </source>
</evidence>
<protein>
    <recommendedName>
        <fullName evidence="4">FUSC family protein</fullName>
    </recommendedName>
</protein>
<evidence type="ECO:0000256" key="2">
    <source>
        <dbReference type="SAM" id="SignalP"/>
    </source>
</evidence>
<feature type="chain" id="PRO_5028084953" description="FUSC family protein" evidence="2">
    <location>
        <begin position="18"/>
        <end position="173"/>
    </location>
</feature>
<feature type="transmembrane region" description="Helical" evidence="1">
    <location>
        <begin position="133"/>
        <end position="149"/>
    </location>
</feature>
<keyword evidence="1" id="KW-0812">Transmembrane</keyword>
<dbReference type="AlphaFoldDB" id="A0A7C4LN42"/>
<proteinExistence type="predicted"/>
<feature type="transmembrane region" description="Helical" evidence="1">
    <location>
        <begin position="93"/>
        <end position="113"/>
    </location>
</feature>
<keyword evidence="1" id="KW-0472">Membrane</keyword>
<reference evidence="3" key="1">
    <citation type="journal article" date="2020" name="mSystems">
        <title>Genome- and Community-Level Interaction Insights into Carbon Utilization and Element Cycling Functions of Hydrothermarchaeota in Hydrothermal Sediment.</title>
        <authorList>
            <person name="Zhou Z."/>
            <person name="Liu Y."/>
            <person name="Xu W."/>
            <person name="Pan J."/>
            <person name="Luo Z.H."/>
            <person name="Li M."/>
        </authorList>
    </citation>
    <scope>NUCLEOTIDE SEQUENCE [LARGE SCALE GENOMIC DNA]</scope>
    <source>
        <strain evidence="3">SpSt-508</strain>
    </source>
</reference>
<name>A0A7C4LN42_9PLAN</name>
<comment type="caution">
    <text evidence="3">The sequence shown here is derived from an EMBL/GenBank/DDBJ whole genome shotgun (WGS) entry which is preliminary data.</text>
</comment>
<keyword evidence="1" id="KW-1133">Transmembrane helix</keyword>
<feature type="signal peptide" evidence="2">
    <location>
        <begin position="1"/>
        <end position="17"/>
    </location>
</feature>
<sequence>MSARIGHLLLFAAAAYGACTLHVVGEGPVDWVSALAATVVARASVRQAMTATVVLGLLRDALSPMGLGPHLAVYTVLAALMLTLVADVSRHHGLTSVWFAGLFAAGTSLPEGLLSRGDVPFLSLLHRAAERGVGTAAGVLTCVLLAGILRRLCAGPPAAAPLALSNRWKMLTE</sequence>